<comment type="similarity">
    <text evidence="2">Belongs to the amidase family.</text>
</comment>
<dbReference type="Gene3D" id="3.90.1300.10">
    <property type="entry name" value="Amidase signature (AS) domain"/>
    <property type="match status" value="1"/>
</dbReference>
<protein>
    <recommendedName>
        <fullName evidence="3">amidase</fullName>
        <ecNumber evidence="3">3.5.1.4</ecNumber>
    </recommendedName>
</protein>
<evidence type="ECO:0000313" key="8">
    <source>
        <dbReference type="Proteomes" id="UP000054321"/>
    </source>
</evidence>
<keyword evidence="8" id="KW-1185">Reference proteome</keyword>
<evidence type="ECO:0000256" key="3">
    <source>
        <dbReference type="ARBA" id="ARBA00012922"/>
    </source>
</evidence>
<dbReference type="SUPFAM" id="SSF75304">
    <property type="entry name" value="Amidase signature (AS) enzymes"/>
    <property type="match status" value="1"/>
</dbReference>
<comment type="catalytic activity">
    <reaction evidence="1">
        <text>a monocarboxylic acid amide + H2O = a monocarboxylate + NH4(+)</text>
        <dbReference type="Rhea" id="RHEA:12020"/>
        <dbReference type="ChEBI" id="CHEBI:15377"/>
        <dbReference type="ChEBI" id="CHEBI:28938"/>
        <dbReference type="ChEBI" id="CHEBI:35757"/>
        <dbReference type="ChEBI" id="CHEBI:83628"/>
        <dbReference type="EC" id="3.5.1.4"/>
    </reaction>
</comment>
<evidence type="ECO:0000313" key="7">
    <source>
        <dbReference type="EMBL" id="KIN03206.1"/>
    </source>
</evidence>
<keyword evidence="4" id="KW-0378">Hydrolase</keyword>
<evidence type="ECO:0000256" key="4">
    <source>
        <dbReference type="ARBA" id="ARBA00022801"/>
    </source>
</evidence>
<dbReference type="EMBL" id="KN832874">
    <property type="protein sequence ID" value="KIN03206.1"/>
    <property type="molecule type" value="Genomic_DNA"/>
</dbReference>
<reference evidence="7 8" key="1">
    <citation type="submission" date="2014-04" db="EMBL/GenBank/DDBJ databases">
        <authorList>
            <consortium name="DOE Joint Genome Institute"/>
            <person name="Kuo A."/>
            <person name="Martino E."/>
            <person name="Perotto S."/>
            <person name="Kohler A."/>
            <person name="Nagy L.G."/>
            <person name="Floudas D."/>
            <person name="Copeland A."/>
            <person name="Barry K.W."/>
            <person name="Cichocki N."/>
            <person name="Veneault-Fourrey C."/>
            <person name="LaButti K."/>
            <person name="Lindquist E.A."/>
            <person name="Lipzen A."/>
            <person name="Lundell T."/>
            <person name="Morin E."/>
            <person name="Murat C."/>
            <person name="Sun H."/>
            <person name="Tunlid A."/>
            <person name="Henrissat B."/>
            <person name="Grigoriev I.V."/>
            <person name="Hibbett D.S."/>
            <person name="Martin F."/>
            <person name="Nordberg H.P."/>
            <person name="Cantor M.N."/>
            <person name="Hua S.X."/>
        </authorList>
    </citation>
    <scope>NUCLEOTIDE SEQUENCE [LARGE SCALE GENOMIC DNA]</scope>
    <source>
        <strain evidence="7 8">Zn</strain>
    </source>
</reference>
<dbReference type="Pfam" id="PF01425">
    <property type="entry name" value="Amidase"/>
    <property type="match status" value="1"/>
</dbReference>
<dbReference type="AlphaFoldDB" id="A0A0C3H4Y1"/>
<feature type="active site" description="Charge relay system" evidence="5">
    <location>
        <position position="209"/>
    </location>
</feature>
<evidence type="ECO:0000256" key="1">
    <source>
        <dbReference type="ARBA" id="ARBA00001311"/>
    </source>
</evidence>
<dbReference type="InterPro" id="IPR023631">
    <property type="entry name" value="Amidase_dom"/>
</dbReference>
<feature type="domain" description="Amidase" evidence="6">
    <location>
        <begin position="78"/>
        <end position="522"/>
    </location>
</feature>
<name>A0A0C3H4Y1_OIDMZ</name>
<feature type="active site" description="Acyl-ester intermediate" evidence="5">
    <location>
        <position position="233"/>
    </location>
</feature>
<evidence type="ECO:0000256" key="5">
    <source>
        <dbReference type="PIRSR" id="PIRSR001221-1"/>
    </source>
</evidence>
<dbReference type="FunCoup" id="A0A0C3H4Y1">
    <property type="interactions" value="55"/>
</dbReference>
<organism evidence="7 8">
    <name type="scientific">Oidiodendron maius (strain Zn)</name>
    <dbReference type="NCBI Taxonomy" id="913774"/>
    <lineage>
        <taxon>Eukaryota</taxon>
        <taxon>Fungi</taxon>
        <taxon>Dikarya</taxon>
        <taxon>Ascomycota</taxon>
        <taxon>Pezizomycotina</taxon>
        <taxon>Leotiomycetes</taxon>
        <taxon>Leotiomycetes incertae sedis</taxon>
        <taxon>Myxotrichaceae</taxon>
        <taxon>Oidiodendron</taxon>
    </lineage>
</organism>
<sequence>MVTHSWEIKARISRDILEKSIQKQWLLPNDKLPSPDRTNVLNVPRESGILTERELEITMTDATGLVEIMAKGTWTAEEVTIAFLKRATIGHQLLNYATEFMAEEAISQARNLDTYFQSTGKVVGPLHGVPISTKEMVSFKDRILHTGYVSWISNVAPQDALIVRILRKAGAIFHVRTNLPQTCMHLDCDNNITGRTFNPHNIKLSPGGSSGGEAASIGFRCAAMGIASDIGGSIRLPAAFCGSYGIRPTTLRTPWSGVGLAGAGQEGIRCTLGPITNSLRDLDLFMKAVTDGMPWAEETSLVPLPWKEAPLTRDFTLGVLWDDGMAHPHPPVQRAMKMAVEKLRAAGIKIVDWQPYKHDHGMRIISDLFYPDGAAAQIAALEESGEPWLPLTKEAFVRARQMTVAETWAVNLERDAYRSEYRLLMKQHDVDFILCPAYVGVAAEPHEARYFAYTAIWNILDMPGVVFPTGLKVDQELDHVEGGYRPRSLEDVVEYKAYSPDKFVDAPIALQLVGNRFCDELTVAAAKVVEEVIQS</sequence>
<dbReference type="InterPro" id="IPR036928">
    <property type="entry name" value="AS_sf"/>
</dbReference>
<gene>
    <name evidence="7" type="ORF">OIDMADRAFT_27649</name>
</gene>
<dbReference type="OrthoDB" id="6428749at2759"/>
<evidence type="ECO:0000256" key="2">
    <source>
        <dbReference type="ARBA" id="ARBA00009199"/>
    </source>
</evidence>
<dbReference type="InParanoid" id="A0A0C3H4Y1"/>
<dbReference type="Proteomes" id="UP000054321">
    <property type="component" value="Unassembled WGS sequence"/>
</dbReference>
<reference evidence="8" key="2">
    <citation type="submission" date="2015-01" db="EMBL/GenBank/DDBJ databases">
        <title>Evolutionary Origins and Diversification of the Mycorrhizal Mutualists.</title>
        <authorList>
            <consortium name="DOE Joint Genome Institute"/>
            <consortium name="Mycorrhizal Genomics Consortium"/>
            <person name="Kohler A."/>
            <person name="Kuo A."/>
            <person name="Nagy L.G."/>
            <person name="Floudas D."/>
            <person name="Copeland A."/>
            <person name="Barry K.W."/>
            <person name="Cichocki N."/>
            <person name="Veneault-Fourrey C."/>
            <person name="LaButti K."/>
            <person name="Lindquist E.A."/>
            <person name="Lipzen A."/>
            <person name="Lundell T."/>
            <person name="Morin E."/>
            <person name="Murat C."/>
            <person name="Riley R."/>
            <person name="Ohm R."/>
            <person name="Sun H."/>
            <person name="Tunlid A."/>
            <person name="Henrissat B."/>
            <person name="Grigoriev I.V."/>
            <person name="Hibbett D.S."/>
            <person name="Martin F."/>
        </authorList>
    </citation>
    <scope>NUCLEOTIDE SEQUENCE [LARGE SCALE GENOMIC DNA]</scope>
    <source>
        <strain evidence="8">Zn</strain>
    </source>
</reference>
<dbReference type="STRING" id="913774.A0A0C3H4Y1"/>
<dbReference type="EC" id="3.5.1.4" evidence="3"/>
<dbReference type="GO" id="GO:0004040">
    <property type="term" value="F:amidase activity"/>
    <property type="evidence" value="ECO:0007669"/>
    <property type="project" value="UniProtKB-EC"/>
</dbReference>
<dbReference type="PROSITE" id="PS00571">
    <property type="entry name" value="AMIDASES"/>
    <property type="match status" value="1"/>
</dbReference>
<feature type="active site" description="Charge relay system" evidence="5">
    <location>
        <position position="134"/>
    </location>
</feature>
<dbReference type="PANTHER" id="PTHR46072">
    <property type="entry name" value="AMIDASE-RELATED-RELATED"/>
    <property type="match status" value="1"/>
</dbReference>
<dbReference type="HOGENOM" id="CLU_009600_9_2_1"/>
<evidence type="ECO:0000259" key="6">
    <source>
        <dbReference type="Pfam" id="PF01425"/>
    </source>
</evidence>
<accession>A0A0C3H4Y1</accession>
<dbReference type="PIRSF" id="PIRSF001221">
    <property type="entry name" value="Amidase_fungi"/>
    <property type="match status" value="1"/>
</dbReference>
<dbReference type="InterPro" id="IPR020556">
    <property type="entry name" value="Amidase_CS"/>
</dbReference>
<dbReference type="PANTHER" id="PTHR46072:SF4">
    <property type="entry name" value="AMIDASE C550.07-RELATED"/>
    <property type="match status" value="1"/>
</dbReference>
<proteinExistence type="inferred from homology"/>